<feature type="domain" description="HNH nuclease" evidence="1">
    <location>
        <begin position="28"/>
        <end position="78"/>
    </location>
</feature>
<keyword evidence="2" id="KW-0378">Hydrolase</keyword>
<dbReference type="CDD" id="cd00085">
    <property type="entry name" value="HNHc"/>
    <property type="match status" value="1"/>
</dbReference>
<dbReference type="InterPro" id="IPR003615">
    <property type="entry name" value="HNH_nuc"/>
</dbReference>
<dbReference type="Gene3D" id="1.10.30.50">
    <property type="match status" value="1"/>
</dbReference>
<gene>
    <name evidence="2" type="ORF">ENV75_02320</name>
</gene>
<dbReference type="GO" id="GO:0004519">
    <property type="term" value="F:endonuclease activity"/>
    <property type="evidence" value="ECO:0007669"/>
    <property type="project" value="UniProtKB-KW"/>
</dbReference>
<dbReference type="SMART" id="SM00507">
    <property type="entry name" value="HNHc"/>
    <property type="match status" value="1"/>
</dbReference>
<keyword evidence="2" id="KW-0255">Endonuclease</keyword>
<comment type="caution">
    <text evidence="2">The sequence shown here is derived from an EMBL/GenBank/DDBJ whole genome shotgun (WGS) entry which is preliminary data.</text>
</comment>
<dbReference type="PANTHER" id="PTHR33877">
    <property type="entry name" value="SLL1193 PROTEIN"/>
    <property type="match status" value="1"/>
</dbReference>
<dbReference type="AlphaFoldDB" id="A0A7C4AJ13"/>
<proteinExistence type="predicted"/>
<evidence type="ECO:0000313" key="2">
    <source>
        <dbReference type="EMBL" id="HGG99272.1"/>
    </source>
</evidence>
<dbReference type="EMBL" id="DTHO01000022">
    <property type="protein sequence ID" value="HGG99272.1"/>
    <property type="molecule type" value="Genomic_DNA"/>
</dbReference>
<dbReference type="Pfam" id="PF14279">
    <property type="entry name" value="HNH_5"/>
    <property type="match status" value="1"/>
</dbReference>
<protein>
    <submittedName>
        <fullName evidence="2">HNH endonuclease</fullName>
    </submittedName>
</protein>
<reference evidence="2" key="1">
    <citation type="journal article" date="2020" name="mSystems">
        <title>Genome- and Community-Level Interaction Insights into Carbon Utilization and Element Cycling Functions of Hydrothermarchaeota in Hydrothermal Sediment.</title>
        <authorList>
            <person name="Zhou Z."/>
            <person name="Liu Y."/>
            <person name="Xu W."/>
            <person name="Pan J."/>
            <person name="Luo Z.H."/>
            <person name="Li M."/>
        </authorList>
    </citation>
    <scope>NUCLEOTIDE SEQUENCE [LARGE SCALE GENOMIC DNA]</scope>
    <source>
        <strain evidence="2">SpSt-788</strain>
    </source>
</reference>
<dbReference type="InterPro" id="IPR052892">
    <property type="entry name" value="NA-targeting_endonuclease"/>
</dbReference>
<keyword evidence="2" id="KW-0540">Nuclease</keyword>
<dbReference type="InterPro" id="IPR029471">
    <property type="entry name" value="HNH_5"/>
</dbReference>
<dbReference type="PANTHER" id="PTHR33877:SF1">
    <property type="entry name" value="TYPE IV METHYL-DIRECTED RESTRICTION ENZYME ECOKMCRA"/>
    <property type="match status" value="1"/>
</dbReference>
<organism evidence="2">
    <name type="scientific">Thermodesulfovibrio aggregans</name>
    <dbReference type="NCBI Taxonomy" id="86166"/>
    <lineage>
        <taxon>Bacteria</taxon>
        <taxon>Pseudomonadati</taxon>
        <taxon>Nitrospirota</taxon>
        <taxon>Thermodesulfovibrionia</taxon>
        <taxon>Thermodesulfovibrionales</taxon>
        <taxon>Thermodesulfovibrionaceae</taxon>
        <taxon>Thermodesulfovibrio</taxon>
    </lineage>
</organism>
<name>A0A7C4AJ13_9BACT</name>
<accession>A0A7C4AJ13</accession>
<sequence length="104" mass="12376">MEKFYPSVTEDEIKKERQKAKLLKKSSWWKRKISKKRCYYCGRQFPEDELTMDHIVPLIRGGKSTKSNMVPACKECNNKKKYLLPIEWSQYLESLNSSDPEKNL</sequence>
<evidence type="ECO:0000259" key="1">
    <source>
        <dbReference type="SMART" id="SM00507"/>
    </source>
</evidence>